<evidence type="ECO:0000313" key="1">
    <source>
        <dbReference type="Proteomes" id="UP000095280"/>
    </source>
</evidence>
<proteinExistence type="predicted"/>
<dbReference type="AlphaFoldDB" id="A0A1I8IUA3"/>
<protein>
    <submittedName>
        <fullName evidence="2">Alpha,alpha-trehalase</fullName>
    </submittedName>
</protein>
<organism evidence="1 2">
    <name type="scientific">Macrostomum lignano</name>
    <dbReference type="NCBI Taxonomy" id="282301"/>
    <lineage>
        <taxon>Eukaryota</taxon>
        <taxon>Metazoa</taxon>
        <taxon>Spiralia</taxon>
        <taxon>Lophotrochozoa</taxon>
        <taxon>Platyhelminthes</taxon>
        <taxon>Rhabditophora</taxon>
        <taxon>Macrostomorpha</taxon>
        <taxon>Macrostomida</taxon>
        <taxon>Macrostomidae</taxon>
        <taxon>Macrostomum</taxon>
    </lineage>
</organism>
<keyword evidence="1" id="KW-1185">Reference proteome</keyword>
<name>A0A1I8IUA3_9PLAT</name>
<accession>A0A1I8IUA3</accession>
<sequence>MWSERTRQSYVAKAQCVNFTYWDLTAGPYWVGNRSYYVDINPIISRTLRTAVAETDALRLVSKAYAGFEGGGSELPLPAWPSQQNAVFVHCLGTGSIYVSSSMICQLCLAVCSNASFPYAGLQSGIGRHCAGARAMRQATRCVVGDSSWQAASSAPVSASAGVAAANRSSSPLESGTSGRTAISFCAMELYNQCAWMPSCFALTAAVLLVSSMVGDDRHTVAEVHKDRPLSGMQDAMEPPAAAEDRAAVKRVYTPLFAFLRRTLNEDVRSEDILVRIFILLGKRSFQQAAMLNQRLPGSYTNRRLAEGVACSSSSIQRQMRRALAAGISSLSRMYTAARLGRAAAASVPVRQAAGHWKWQVELAAGRCRAAAAADEVAVEGRLLASSAGLPGCPQRQGGGIESVQCGVKDISPYE</sequence>
<evidence type="ECO:0000313" key="2">
    <source>
        <dbReference type="WBParaSite" id="maker-uti_cns_0017299-snap-gene-0.2-mRNA-1"/>
    </source>
</evidence>
<dbReference type="Proteomes" id="UP000095280">
    <property type="component" value="Unplaced"/>
</dbReference>
<reference evidence="2" key="1">
    <citation type="submission" date="2016-11" db="UniProtKB">
        <authorList>
            <consortium name="WormBaseParasite"/>
        </authorList>
    </citation>
    <scope>IDENTIFICATION</scope>
</reference>
<dbReference type="WBParaSite" id="maker-uti_cns_0017299-snap-gene-0.2-mRNA-1">
    <property type="protein sequence ID" value="maker-uti_cns_0017299-snap-gene-0.2-mRNA-1"/>
    <property type="gene ID" value="maker-uti_cns_0017299-snap-gene-0.2"/>
</dbReference>